<reference evidence="3 4" key="1">
    <citation type="submission" date="2020-03" db="EMBL/GenBank/DDBJ databases">
        <title>Characterization of ganglioside-mimicking enterococci.</title>
        <authorList>
            <person name="Patry R.T."/>
            <person name="Nothaft H."/>
            <person name="Bridger R."/>
            <person name="Shajahan A."/>
            <person name="Huynh S."/>
            <person name="Sanchez S."/>
            <person name="Azadi P."/>
            <person name="Cooper K."/>
            <person name="Miller W.G."/>
            <person name="Parker C.T."/>
            <person name="Wells L."/>
            <person name="Szymanski C.M."/>
        </authorList>
    </citation>
    <scope>NUCLEOTIDE SEQUENCE [LARGE SCALE GENOMIC DNA]</scope>
    <source>
        <strain evidence="3 4">EGM181</strain>
    </source>
</reference>
<proteinExistence type="predicted"/>
<gene>
    <name evidence="3" type="ORF">EGM181_13915</name>
    <name evidence="2" type="ORF">HWH42_02285</name>
</gene>
<accession>A0A366U9E6</accession>
<dbReference type="SMART" id="SM00460">
    <property type="entry name" value="TGc"/>
    <property type="match status" value="1"/>
</dbReference>
<evidence type="ECO:0000259" key="1">
    <source>
        <dbReference type="SMART" id="SM00460"/>
    </source>
</evidence>
<dbReference type="PANTHER" id="PTHR38339:SF1">
    <property type="entry name" value="TRANSGLUTAMINASE-LIKE DOMAIN-CONTAINING PROTEIN"/>
    <property type="match status" value="1"/>
</dbReference>
<dbReference type="Pfam" id="PF01841">
    <property type="entry name" value="Transglut_core"/>
    <property type="match status" value="1"/>
</dbReference>
<dbReference type="PANTHER" id="PTHR38339">
    <property type="entry name" value="TRANSGLUTAMINASE DOMAIN PROTEIN"/>
    <property type="match status" value="1"/>
</dbReference>
<reference evidence="2 5" key="2">
    <citation type="submission" date="2020-06" db="EMBL/GenBank/DDBJ databases">
        <title>Crossreactivity between MHC class I-restricted antigens from cancer cells and an enterococcal bacteriophage.</title>
        <authorList>
            <person name="Fluckiger A."/>
            <person name="Daillere R."/>
            <person name="Sassi M."/>
            <person name="Cattoir V."/>
            <person name="Kroemer G."/>
            <person name="Zitvogel L."/>
        </authorList>
    </citation>
    <scope>NUCLEOTIDE SEQUENCE [LARGE SCALE GENOMIC DNA]</scope>
    <source>
        <strain evidence="2 5">EG4</strain>
    </source>
</reference>
<dbReference type="InterPro" id="IPR002931">
    <property type="entry name" value="Transglutaminase-like"/>
</dbReference>
<dbReference type="InterPro" id="IPR038765">
    <property type="entry name" value="Papain-like_cys_pep_sf"/>
</dbReference>
<sequence length="473" mass="54949">MDPNDLSNLVVPLPEDIQRAKDFGDFSLTRRLIHQKLNNARISEVLKDRLHTELKVLTVFEAKQYPYEETKALEMMQQSFVDFQREELDRLVEAGEVEWIYLNGKKVFHERFIANLVKTRSDYYTRYLFEEENGIDSARQVELDENVEKMKQLGQRTARIVLKQSLRPLTTLNKEDGPFLTHIPLPRDTGKVANAKILQTKGEVKQIDPFAAPQRTIAFETNDPSSIEATVEHSYELTAVYTDLFQLLDEQTMIRELTESEKTAFASALNEFAPHIQFTPFLQQLLQEILPEAKNPLERAYAIYHFVTTKVTYSFMREYYAIPNISEYCAVNQKGDCGVQALLFITLCRMANIPAEWESGLYVSEFFVGPHDWARFYLPEYGWLYVDVSFGGSAFRGGNEERWRYYFGNLDIFRLPANNCIQGGFTVAKQFLRADPIDNQRGEFESAKKGYRYDELDWQAELIEMTILEKALR</sequence>
<evidence type="ECO:0000313" key="4">
    <source>
        <dbReference type="Proteomes" id="UP000516696"/>
    </source>
</evidence>
<dbReference type="AlphaFoldDB" id="A0A366U9E6"/>
<dbReference type="Gene3D" id="3.10.620.30">
    <property type="match status" value="1"/>
</dbReference>
<protein>
    <submittedName>
        <fullName evidence="3">Transglutaminase domain-containing protein</fullName>
    </submittedName>
</protein>
<dbReference type="SUPFAM" id="SSF54001">
    <property type="entry name" value="Cysteine proteinases"/>
    <property type="match status" value="1"/>
</dbReference>
<dbReference type="EMBL" id="CP050485">
    <property type="protein sequence ID" value="QOG29199.1"/>
    <property type="molecule type" value="Genomic_DNA"/>
</dbReference>
<dbReference type="RefSeq" id="WP_081131993.1">
    <property type="nucleotide sequence ID" value="NZ_BSYC01000001.1"/>
</dbReference>
<evidence type="ECO:0000313" key="5">
    <source>
        <dbReference type="Proteomes" id="UP000571857"/>
    </source>
</evidence>
<dbReference type="EMBL" id="JABXJK010000009">
    <property type="protein sequence ID" value="MBA0971435.1"/>
    <property type="molecule type" value="Genomic_DNA"/>
</dbReference>
<evidence type="ECO:0000313" key="2">
    <source>
        <dbReference type="EMBL" id="MBA0971435.1"/>
    </source>
</evidence>
<organism evidence="3 4">
    <name type="scientific">Enterococcus gallinarum</name>
    <dbReference type="NCBI Taxonomy" id="1353"/>
    <lineage>
        <taxon>Bacteria</taxon>
        <taxon>Bacillati</taxon>
        <taxon>Bacillota</taxon>
        <taxon>Bacilli</taxon>
        <taxon>Lactobacillales</taxon>
        <taxon>Enterococcaceae</taxon>
        <taxon>Enterococcus</taxon>
    </lineage>
</organism>
<feature type="domain" description="Transglutaminase-like" evidence="1">
    <location>
        <begin position="329"/>
        <end position="390"/>
    </location>
</feature>
<evidence type="ECO:0000313" key="3">
    <source>
        <dbReference type="EMBL" id="QOG29199.1"/>
    </source>
</evidence>
<name>A0A366U9E6_ENTGA</name>
<dbReference type="Proteomes" id="UP000571857">
    <property type="component" value="Unassembled WGS sequence"/>
</dbReference>
<dbReference type="Proteomes" id="UP000516696">
    <property type="component" value="Chromosome"/>
</dbReference>